<protein>
    <submittedName>
        <fullName evidence="2">GCN5-related N-acetyltransferase</fullName>
    </submittedName>
</protein>
<accession>C6W0A7</accession>
<dbReference type="EMBL" id="CP001619">
    <property type="protein sequence ID" value="ACT91841.1"/>
    <property type="molecule type" value="Genomic_DNA"/>
</dbReference>
<dbReference type="SUPFAM" id="SSF55729">
    <property type="entry name" value="Acyl-CoA N-acyltransferases (Nat)"/>
    <property type="match status" value="1"/>
</dbReference>
<proteinExistence type="predicted"/>
<dbReference type="GO" id="GO:0016747">
    <property type="term" value="F:acyltransferase activity, transferring groups other than amino-acyl groups"/>
    <property type="evidence" value="ECO:0007669"/>
    <property type="project" value="InterPro"/>
</dbReference>
<dbReference type="STRING" id="471854.Dfer_0576"/>
<keyword evidence="3" id="KW-1185">Reference proteome</keyword>
<organism evidence="2 3">
    <name type="scientific">Dyadobacter fermentans (strain ATCC 700827 / DSM 18053 / CIP 107007 / KCTC 52180 / NS114)</name>
    <dbReference type="NCBI Taxonomy" id="471854"/>
    <lineage>
        <taxon>Bacteria</taxon>
        <taxon>Pseudomonadati</taxon>
        <taxon>Bacteroidota</taxon>
        <taxon>Cytophagia</taxon>
        <taxon>Cytophagales</taxon>
        <taxon>Spirosomataceae</taxon>
        <taxon>Dyadobacter</taxon>
    </lineage>
</organism>
<dbReference type="eggNOG" id="COG0456">
    <property type="taxonomic scope" value="Bacteria"/>
</dbReference>
<keyword evidence="2" id="KW-0808">Transferase</keyword>
<dbReference type="InterPro" id="IPR000182">
    <property type="entry name" value="GNAT_dom"/>
</dbReference>
<dbReference type="KEGG" id="dfe:Dfer_0576"/>
<reference evidence="2 3" key="1">
    <citation type="journal article" date="2009" name="Stand. Genomic Sci.">
        <title>Complete genome sequence of Dyadobacter fermentans type strain (NS114).</title>
        <authorList>
            <person name="Lang E."/>
            <person name="Lapidus A."/>
            <person name="Chertkov O."/>
            <person name="Brettin T."/>
            <person name="Detter J.C."/>
            <person name="Han C."/>
            <person name="Copeland A."/>
            <person name="Glavina Del Rio T."/>
            <person name="Nolan M."/>
            <person name="Chen F."/>
            <person name="Lucas S."/>
            <person name="Tice H."/>
            <person name="Cheng J.F."/>
            <person name="Land M."/>
            <person name="Hauser L."/>
            <person name="Chang Y.J."/>
            <person name="Jeffries C.D."/>
            <person name="Kopitz M."/>
            <person name="Bruce D."/>
            <person name="Goodwin L."/>
            <person name="Pitluck S."/>
            <person name="Ovchinnikova G."/>
            <person name="Pati A."/>
            <person name="Ivanova N."/>
            <person name="Mavrommatis K."/>
            <person name="Chen A."/>
            <person name="Palaniappan K."/>
            <person name="Chain P."/>
            <person name="Bristow J."/>
            <person name="Eisen J.A."/>
            <person name="Markowitz V."/>
            <person name="Hugenholtz P."/>
            <person name="Goker M."/>
            <person name="Rohde M."/>
            <person name="Kyrpides N.C."/>
            <person name="Klenk H.P."/>
        </authorList>
    </citation>
    <scope>NUCLEOTIDE SEQUENCE [LARGE SCALE GENOMIC DNA]</scope>
    <source>
        <strain evidence="3">ATCC 700827 / DSM 18053 / CIP 107007 / KCTC 52180 / NS114</strain>
    </source>
</reference>
<evidence type="ECO:0000259" key="1">
    <source>
        <dbReference type="PROSITE" id="PS51186"/>
    </source>
</evidence>
<dbReference type="OrthoDB" id="1096234at2"/>
<dbReference type="PANTHER" id="PTHR47237:SF2">
    <property type="entry name" value="BLL4206 PROTEIN"/>
    <property type="match status" value="1"/>
</dbReference>
<dbReference type="Proteomes" id="UP000002011">
    <property type="component" value="Chromosome"/>
</dbReference>
<dbReference type="CDD" id="cd04301">
    <property type="entry name" value="NAT_SF"/>
    <property type="match status" value="1"/>
</dbReference>
<dbReference type="InterPro" id="IPR052729">
    <property type="entry name" value="Acyl/Acetyltrans_Enzymes"/>
</dbReference>
<dbReference type="InterPro" id="IPR016181">
    <property type="entry name" value="Acyl_CoA_acyltransferase"/>
</dbReference>
<dbReference type="HOGENOM" id="CLU_054109_0_0_10"/>
<evidence type="ECO:0000313" key="3">
    <source>
        <dbReference type="Proteomes" id="UP000002011"/>
    </source>
</evidence>
<dbReference type="Gene3D" id="3.40.630.30">
    <property type="match status" value="1"/>
</dbReference>
<dbReference type="Pfam" id="PF00583">
    <property type="entry name" value="Acetyltransf_1"/>
    <property type="match status" value="1"/>
</dbReference>
<evidence type="ECO:0000313" key="2">
    <source>
        <dbReference type="EMBL" id="ACT91841.1"/>
    </source>
</evidence>
<gene>
    <name evidence="2" type="ordered locus">Dfer_0576</name>
</gene>
<dbReference type="Gene3D" id="3.40.630.90">
    <property type="match status" value="1"/>
</dbReference>
<dbReference type="PANTHER" id="PTHR47237">
    <property type="entry name" value="SLL0310 PROTEIN"/>
    <property type="match status" value="1"/>
</dbReference>
<name>C6W0A7_DYAFD</name>
<dbReference type="PROSITE" id="PS51186">
    <property type="entry name" value="GNAT"/>
    <property type="match status" value="1"/>
</dbReference>
<dbReference type="AlphaFoldDB" id="C6W0A7"/>
<feature type="domain" description="N-acetyltransferase" evidence="1">
    <location>
        <begin position="27"/>
        <end position="171"/>
    </location>
</feature>
<dbReference type="Pfam" id="PF18014">
    <property type="entry name" value="Acetyltransf_18"/>
    <property type="match status" value="1"/>
</dbReference>
<sequence>MPAKKSALWSSISNYLLYTQPYSDHMTSIRPMQTTDIPFGMHLVQQAGWNQLETDWQRALALHPGGCFLAEHNGNPAGTVTTCVFGSVAWIAMMLVDTAARGQGVGKSLMEHAMSHLDHLGVATQRLDATDLGKPLYEKLGFAAEYEVVRLKGIAKPTAEADATRWTHDTRDQPILDLDSRVTGGQRGAFLHALAENNAFFHSIFDDELAYAGSRKGRNAIQLGPAVASTPEAGRQLCDALLAHFSGMPVFMDIPVPNKPALRWAKAHGLEEQRRFTRMYRGEKPVDHPEMIWASSGPEKG</sequence>
<dbReference type="InterPro" id="IPR041496">
    <property type="entry name" value="YitH/HolE_GNAT"/>
</dbReference>